<comment type="subcellular location">
    <subcellularLocation>
        <location evidence="2">Cytoplasm</location>
    </subcellularLocation>
    <subcellularLocation>
        <location evidence="1">Nucleus</location>
    </subcellularLocation>
</comment>
<dbReference type="GO" id="GO:0005737">
    <property type="term" value="C:cytoplasm"/>
    <property type="evidence" value="ECO:0007669"/>
    <property type="project" value="UniProtKB-SubCell"/>
</dbReference>
<keyword evidence="3" id="KW-0963">Cytoplasm</keyword>
<name>G5B030_HETGA</name>
<dbReference type="InterPro" id="IPR017383">
    <property type="entry name" value="ARPC1"/>
</dbReference>
<reference evidence="8 9" key="1">
    <citation type="journal article" date="2011" name="Nature">
        <title>Genome sequencing reveals insights into physiology and longevity of the naked mole rat.</title>
        <authorList>
            <person name="Kim E.B."/>
            <person name="Fang X."/>
            <person name="Fushan A.A."/>
            <person name="Huang Z."/>
            <person name="Lobanov A.V."/>
            <person name="Han L."/>
            <person name="Marino S.M."/>
            <person name="Sun X."/>
            <person name="Turanov A.A."/>
            <person name="Yang P."/>
            <person name="Yim S.H."/>
            <person name="Zhao X."/>
            <person name="Kasaikina M.V."/>
            <person name="Stoletzki N."/>
            <person name="Peng C."/>
            <person name="Polak P."/>
            <person name="Xiong Z."/>
            <person name="Kiezun A."/>
            <person name="Zhu Y."/>
            <person name="Chen Y."/>
            <person name="Kryukov G.V."/>
            <person name="Zhang Q."/>
            <person name="Peshkin L."/>
            <person name="Yang L."/>
            <person name="Bronson R.T."/>
            <person name="Buffenstein R."/>
            <person name="Wang B."/>
            <person name="Han C."/>
            <person name="Li Q."/>
            <person name="Chen L."/>
            <person name="Zhao W."/>
            <person name="Sunyaev S.R."/>
            <person name="Park T.J."/>
            <person name="Zhang G."/>
            <person name="Wang J."/>
            <person name="Gladyshev V.N."/>
        </authorList>
    </citation>
    <scope>NUCLEOTIDE SEQUENCE [LARGE SCALE GENOMIC DNA]</scope>
</reference>
<dbReference type="PANTHER" id="PTHR10709:SF11">
    <property type="entry name" value="ACTIN-RELATED PROTEIN 2_3 COMPLEX SUBUNIT 1A"/>
    <property type="match status" value="1"/>
</dbReference>
<dbReference type="EMBL" id="JH167720">
    <property type="protein sequence ID" value="EHB02641.1"/>
    <property type="molecule type" value="Genomic_DNA"/>
</dbReference>
<keyword evidence="4" id="KW-0853">WD repeat</keyword>
<evidence type="ECO:0000256" key="1">
    <source>
        <dbReference type="ARBA" id="ARBA00004123"/>
    </source>
</evidence>
<evidence type="ECO:0000256" key="6">
    <source>
        <dbReference type="ARBA" id="ARBA00023212"/>
    </source>
</evidence>
<dbReference type="GO" id="GO:0005885">
    <property type="term" value="C:Arp2/3 protein complex"/>
    <property type="evidence" value="ECO:0007669"/>
    <property type="project" value="InterPro"/>
</dbReference>
<keyword evidence="6" id="KW-0206">Cytoskeleton</keyword>
<organism evidence="8 9">
    <name type="scientific">Heterocephalus glaber</name>
    <name type="common">Naked mole rat</name>
    <dbReference type="NCBI Taxonomy" id="10181"/>
    <lineage>
        <taxon>Eukaryota</taxon>
        <taxon>Metazoa</taxon>
        <taxon>Chordata</taxon>
        <taxon>Craniata</taxon>
        <taxon>Vertebrata</taxon>
        <taxon>Euteleostomi</taxon>
        <taxon>Mammalia</taxon>
        <taxon>Eutheria</taxon>
        <taxon>Euarchontoglires</taxon>
        <taxon>Glires</taxon>
        <taxon>Rodentia</taxon>
        <taxon>Hystricomorpha</taxon>
        <taxon>Bathyergidae</taxon>
        <taxon>Heterocephalus</taxon>
    </lineage>
</organism>
<accession>G5B030</accession>
<evidence type="ECO:0000313" key="9">
    <source>
        <dbReference type="Proteomes" id="UP000006813"/>
    </source>
</evidence>
<dbReference type="PANTHER" id="PTHR10709">
    <property type="entry name" value="ACTIN-RELATED PROTEIN 2/3 COMPLEX SUBUNIT 1"/>
    <property type="match status" value="1"/>
</dbReference>
<dbReference type="Proteomes" id="UP000006813">
    <property type="component" value="Unassembled WGS sequence"/>
</dbReference>
<evidence type="ECO:0000313" key="8">
    <source>
        <dbReference type="EMBL" id="EHB02641.1"/>
    </source>
</evidence>
<keyword evidence="5" id="KW-0677">Repeat</keyword>
<evidence type="ECO:0000256" key="7">
    <source>
        <dbReference type="ARBA" id="ARBA00023242"/>
    </source>
</evidence>
<sequence length="143" mass="16213">MPQKLCSLCSEHRVPAPPECVVSKNSVVAAGHDCCPMLFNYDDHGCLTFVFKLGIPKQSMQCSTFAMELFGYMDKSATTEDRSEPWRQILPHTSQNSTTRVSLYEMDKQACRKFCTTDIDGAMTTWDFKTLEPLIQGLQIMWS</sequence>
<evidence type="ECO:0000256" key="2">
    <source>
        <dbReference type="ARBA" id="ARBA00004496"/>
    </source>
</evidence>
<evidence type="ECO:0000256" key="4">
    <source>
        <dbReference type="ARBA" id="ARBA00022574"/>
    </source>
</evidence>
<proteinExistence type="predicted"/>
<dbReference type="STRING" id="10181.G5B030"/>
<dbReference type="InterPro" id="IPR015943">
    <property type="entry name" value="WD40/YVTN_repeat-like_dom_sf"/>
</dbReference>
<dbReference type="GO" id="GO:0005634">
    <property type="term" value="C:nucleus"/>
    <property type="evidence" value="ECO:0007669"/>
    <property type="project" value="UniProtKB-SubCell"/>
</dbReference>
<keyword evidence="7" id="KW-0539">Nucleus</keyword>
<dbReference type="GO" id="GO:0034314">
    <property type="term" value="P:Arp2/3 complex-mediated actin nucleation"/>
    <property type="evidence" value="ECO:0007669"/>
    <property type="project" value="InterPro"/>
</dbReference>
<evidence type="ECO:0000256" key="5">
    <source>
        <dbReference type="ARBA" id="ARBA00022737"/>
    </source>
</evidence>
<dbReference type="GO" id="GO:0051015">
    <property type="term" value="F:actin filament binding"/>
    <property type="evidence" value="ECO:0007669"/>
    <property type="project" value="TreeGrafter"/>
</dbReference>
<gene>
    <name evidence="8" type="ORF">GW7_02194</name>
</gene>
<evidence type="ECO:0000256" key="3">
    <source>
        <dbReference type="ARBA" id="ARBA00022490"/>
    </source>
</evidence>
<dbReference type="Gene3D" id="2.130.10.10">
    <property type="entry name" value="YVTN repeat-like/Quinoprotein amine dehydrogenase"/>
    <property type="match status" value="1"/>
</dbReference>
<dbReference type="InParanoid" id="G5B030"/>
<dbReference type="AlphaFoldDB" id="G5B030"/>
<protein>
    <submittedName>
        <fullName evidence="8">Actin-related protein 2/3 complex subunit 1A</fullName>
    </submittedName>
</protein>